<dbReference type="SMART" id="SM00271">
    <property type="entry name" value="DnaJ"/>
    <property type="match status" value="1"/>
</dbReference>
<dbReference type="SUPFAM" id="SSF46565">
    <property type="entry name" value="Chaperone J-domain"/>
    <property type="match status" value="1"/>
</dbReference>
<dbReference type="InterPro" id="IPR052094">
    <property type="entry name" value="Pre-mRNA-splicing_ERAD"/>
</dbReference>
<evidence type="ECO:0000256" key="1">
    <source>
        <dbReference type="ARBA" id="ARBA00004123"/>
    </source>
</evidence>
<dbReference type="PANTHER" id="PTHR44313:SF1">
    <property type="entry name" value="DNAJ HOMOLOG SUBFAMILY C MEMBER 17"/>
    <property type="match status" value="1"/>
</dbReference>
<dbReference type="InterPro" id="IPR001623">
    <property type="entry name" value="DnaJ_domain"/>
</dbReference>
<feature type="domain" description="J" evidence="8">
    <location>
        <begin position="9"/>
        <end position="74"/>
    </location>
</feature>
<dbReference type="PANTHER" id="PTHR44313">
    <property type="entry name" value="DNAJ HOMOLOG SUBFAMILY C MEMBER 17"/>
    <property type="match status" value="1"/>
</dbReference>
<keyword evidence="4" id="KW-0143">Chaperone</keyword>
<keyword evidence="3" id="KW-0963">Cytoplasm</keyword>
<feature type="region of interest" description="Disordered" evidence="7">
    <location>
        <begin position="78"/>
        <end position="98"/>
    </location>
</feature>
<dbReference type="Proteomes" id="UP001150879">
    <property type="component" value="Unassembled WGS sequence"/>
</dbReference>
<dbReference type="CDD" id="cd06257">
    <property type="entry name" value="DnaJ"/>
    <property type="match status" value="1"/>
</dbReference>
<gene>
    <name evidence="9" type="ORF">N7472_003840</name>
</gene>
<dbReference type="GO" id="GO:0005737">
    <property type="term" value="C:cytoplasm"/>
    <property type="evidence" value="ECO:0007669"/>
    <property type="project" value="UniProtKB-SubCell"/>
</dbReference>
<reference evidence="9" key="2">
    <citation type="journal article" date="2023" name="IMA Fungus">
        <title>Comparative genomic study of the Penicillium genus elucidates a diverse pangenome and 15 lateral gene transfer events.</title>
        <authorList>
            <person name="Petersen C."/>
            <person name="Sorensen T."/>
            <person name="Nielsen M.R."/>
            <person name="Sondergaard T.E."/>
            <person name="Sorensen J.L."/>
            <person name="Fitzpatrick D.A."/>
            <person name="Frisvad J.C."/>
            <person name="Nielsen K.L."/>
        </authorList>
    </citation>
    <scope>NUCLEOTIDE SEQUENCE</scope>
    <source>
        <strain evidence="9">IBT 16849</strain>
    </source>
</reference>
<evidence type="ECO:0000313" key="10">
    <source>
        <dbReference type="Proteomes" id="UP001150879"/>
    </source>
</evidence>
<evidence type="ECO:0000256" key="5">
    <source>
        <dbReference type="ARBA" id="ARBA00023242"/>
    </source>
</evidence>
<accession>A0A9W9T2U5</accession>
<keyword evidence="10" id="KW-1185">Reference proteome</keyword>
<comment type="caution">
    <text evidence="9">The sequence shown here is derived from an EMBL/GenBank/DDBJ whole genome shotgun (WGS) entry which is preliminary data.</text>
</comment>
<dbReference type="InterPro" id="IPR036869">
    <property type="entry name" value="J_dom_sf"/>
</dbReference>
<feature type="coiled-coil region" evidence="6">
    <location>
        <begin position="150"/>
        <end position="204"/>
    </location>
</feature>
<reference evidence="9" key="1">
    <citation type="submission" date="2022-11" db="EMBL/GenBank/DDBJ databases">
        <authorList>
            <person name="Petersen C."/>
        </authorList>
    </citation>
    <scope>NUCLEOTIDE SEQUENCE</scope>
    <source>
        <strain evidence="9">IBT 16849</strain>
    </source>
</reference>
<name>A0A9W9T2U5_9EURO</name>
<keyword evidence="9" id="KW-0346">Stress response</keyword>
<sequence>MSTIGVTIDAYAILGVERNSRIQDINLAYKRLALKLHPDKAGNTAATIERFRKIQDAVELLRDKDRRNLLDEALKKKTKRHLDPEDDTPPWAYRGSRHRSSKRERHGFDFDYWPGQFTEATYEYKPAHQRQYSPSYYYSYGTSVHMDPNSAESKARRAQFQAENTQWENEWAGIDPEVQKARAKLRKENIRARMERDLEDIAEEVFDDLNFGHGYTFKDFVDLPGENIKTCNPADTFDSFAYEYTKQFGSSPVCSDCTSSPRSTASTTSNDSSVNFSTSCNSTNYAHSPSEYWNFKSTAEDSNENFPSHTHSANEHWNFKSTAEYLNGNFPDYTHSANEHWNFKSATEDSKSTNDSNSDADKLINSYMVGHDSLRPLVSFLKQKLADPHGRYTVDDLAGELNGLVLETYCGWLEDVRLSVPNASPMTVRTDPCDCSHLGFWYKEFCRPVCNVCNMWMPTYILTCPGCGMMACVRCKFSGCVPLLGSVMQEQ</sequence>
<dbReference type="GO" id="GO:0005681">
    <property type="term" value="C:spliceosomal complex"/>
    <property type="evidence" value="ECO:0007669"/>
    <property type="project" value="TreeGrafter"/>
</dbReference>
<dbReference type="PROSITE" id="PS50076">
    <property type="entry name" value="DNAJ_2"/>
    <property type="match status" value="1"/>
</dbReference>
<dbReference type="PRINTS" id="PR00625">
    <property type="entry name" value="JDOMAIN"/>
</dbReference>
<comment type="subcellular location">
    <subcellularLocation>
        <location evidence="2">Cytoplasm</location>
    </subcellularLocation>
    <subcellularLocation>
        <location evidence="1">Nucleus</location>
    </subcellularLocation>
</comment>
<evidence type="ECO:0000256" key="4">
    <source>
        <dbReference type="ARBA" id="ARBA00023186"/>
    </source>
</evidence>
<dbReference type="EMBL" id="JAPQKP010000002">
    <property type="protein sequence ID" value="KAJ5207392.1"/>
    <property type="molecule type" value="Genomic_DNA"/>
</dbReference>
<evidence type="ECO:0000256" key="2">
    <source>
        <dbReference type="ARBA" id="ARBA00004496"/>
    </source>
</evidence>
<dbReference type="GO" id="GO:0000390">
    <property type="term" value="P:spliceosomal complex disassembly"/>
    <property type="evidence" value="ECO:0007669"/>
    <property type="project" value="TreeGrafter"/>
</dbReference>
<protein>
    <submittedName>
        <fullName evidence="9">Heat shock protein DnaJ</fullName>
    </submittedName>
</protein>
<evidence type="ECO:0000313" key="9">
    <source>
        <dbReference type="EMBL" id="KAJ5207392.1"/>
    </source>
</evidence>
<evidence type="ECO:0000256" key="6">
    <source>
        <dbReference type="SAM" id="Coils"/>
    </source>
</evidence>
<dbReference type="Gene3D" id="1.10.287.110">
    <property type="entry name" value="DnaJ domain"/>
    <property type="match status" value="1"/>
</dbReference>
<evidence type="ECO:0000256" key="7">
    <source>
        <dbReference type="SAM" id="MobiDB-lite"/>
    </source>
</evidence>
<dbReference type="Pfam" id="PF00226">
    <property type="entry name" value="DnaJ"/>
    <property type="match status" value="1"/>
</dbReference>
<evidence type="ECO:0000256" key="3">
    <source>
        <dbReference type="ARBA" id="ARBA00022490"/>
    </source>
</evidence>
<organism evidence="9 10">
    <name type="scientific">Penicillium cf. griseofulvum</name>
    <dbReference type="NCBI Taxonomy" id="2972120"/>
    <lineage>
        <taxon>Eukaryota</taxon>
        <taxon>Fungi</taxon>
        <taxon>Dikarya</taxon>
        <taxon>Ascomycota</taxon>
        <taxon>Pezizomycotina</taxon>
        <taxon>Eurotiomycetes</taxon>
        <taxon>Eurotiomycetidae</taxon>
        <taxon>Eurotiales</taxon>
        <taxon>Aspergillaceae</taxon>
        <taxon>Penicillium</taxon>
    </lineage>
</organism>
<keyword evidence="6" id="KW-0175">Coiled coil</keyword>
<proteinExistence type="predicted"/>
<dbReference type="AlphaFoldDB" id="A0A9W9T2U5"/>
<keyword evidence="5" id="KW-0539">Nucleus</keyword>
<evidence type="ECO:0000259" key="8">
    <source>
        <dbReference type="PROSITE" id="PS50076"/>
    </source>
</evidence>